<dbReference type="RefSeq" id="WP_143026998.1">
    <property type="nucleotide sequence ID" value="NZ_FNOE01000046.1"/>
</dbReference>
<organism evidence="2 3">
    <name type="scientific">Nitrosomonas oligotropha</name>
    <dbReference type="NCBI Taxonomy" id="42354"/>
    <lineage>
        <taxon>Bacteria</taxon>
        <taxon>Pseudomonadati</taxon>
        <taxon>Pseudomonadota</taxon>
        <taxon>Betaproteobacteria</taxon>
        <taxon>Nitrosomonadales</taxon>
        <taxon>Nitrosomonadaceae</taxon>
        <taxon>Nitrosomonas</taxon>
    </lineage>
</organism>
<name>A0A1H8V450_9PROT</name>
<evidence type="ECO:0000313" key="3">
    <source>
        <dbReference type="Proteomes" id="UP000198814"/>
    </source>
</evidence>
<gene>
    <name evidence="2" type="ORF">SAMN05216333_1453</name>
</gene>
<evidence type="ECO:0000256" key="1">
    <source>
        <dbReference type="SAM" id="MobiDB-lite"/>
    </source>
</evidence>
<feature type="compositionally biased region" description="Basic and acidic residues" evidence="1">
    <location>
        <begin position="424"/>
        <end position="463"/>
    </location>
</feature>
<keyword evidence="3" id="KW-1185">Reference proteome</keyword>
<feature type="region of interest" description="Disordered" evidence="1">
    <location>
        <begin position="89"/>
        <end position="141"/>
    </location>
</feature>
<proteinExistence type="predicted"/>
<dbReference type="EMBL" id="FODO01000045">
    <property type="protein sequence ID" value="SEP09993.1"/>
    <property type="molecule type" value="Genomic_DNA"/>
</dbReference>
<protein>
    <submittedName>
        <fullName evidence="2">Uncharacterized protein</fullName>
    </submittedName>
</protein>
<feature type="compositionally biased region" description="Polar residues" evidence="1">
    <location>
        <begin position="54"/>
        <end position="68"/>
    </location>
</feature>
<reference evidence="3" key="1">
    <citation type="submission" date="2016-10" db="EMBL/GenBank/DDBJ databases">
        <authorList>
            <person name="Varghese N."/>
            <person name="Submissions S."/>
        </authorList>
    </citation>
    <scope>NUCLEOTIDE SEQUENCE [LARGE SCALE GENOMIC DNA]</scope>
    <source>
        <strain evidence="3">Nm76</strain>
    </source>
</reference>
<dbReference type="AlphaFoldDB" id="A0A1H8V450"/>
<dbReference type="Proteomes" id="UP000198814">
    <property type="component" value="Unassembled WGS sequence"/>
</dbReference>
<sequence>MKSSKIAQLEHRQHPTAKSLRTTSMPPEARFINNRPESIAQRKLADSIKHSPRQLAQSKTTNLIKNSSKQLAQRKILETLQGSAILSAQHRQARGRVQPTMQMKDGVFANDDRGSEQEADKAGENAVQMRRDTSRKQPEPHGVIQRAKYSIEKRVALTTAEKPWKEKDGQSAKKRAVGAMLATLRDEYPLPSSYKKTQDNNTDDNFRGKDFLERKAQILKRFEDVDESATDVISTRASIEGDKEAGKRRNTSQAADVSRIAPGFKWIGAHLIKREWGGADNMWNVVAWPQEAEDKWADQFEKSVDTDGLYGRDPGTVGIAVIKEDDTIDQGFIDEVEKFSLKIGFNDPVIAETAKQTGKFKETVAKKRNYLNRALESIPVHAEGTNKKGTTTLSTGETRYDEAKESAKSEFADTVTNALADTSEISRHKSDKTPIPKTMEEAEKVESGKRLKERQKDWKEEKQNYRADKYEFTNTLFPEG</sequence>
<feature type="region of interest" description="Disordered" evidence="1">
    <location>
        <begin position="422"/>
        <end position="463"/>
    </location>
</feature>
<feature type="region of interest" description="Disordered" evidence="1">
    <location>
        <begin position="1"/>
        <end position="68"/>
    </location>
</feature>
<evidence type="ECO:0000313" key="2">
    <source>
        <dbReference type="EMBL" id="SEP09993.1"/>
    </source>
</evidence>
<dbReference type="OrthoDB" id="292792at2"/>
<feature type="compositionally biased region" description="Basic and acidic residues" evidence="1">
    <location>
        <begin position="110"/>
        <end position="139"/>
    </location>
</feature>
<accession>A0A1H8V450</accession>